<sequence length="1132" mass="121399">MASSEDPQRSSAGSGTGTGRVGSGRSSRGQNPAQQLSTIEKSVTHLLVATKQLLETLTLWSRQSASESEVSDVYVRLGYEFNIACRAFNSIGVETSDLGPVPDLLRGILEDTLSQEASQQALDKYLPRIRDIIIGLLHGLKKKQQRLRQKGSGATGGTGTGTSTSTASGVSGDAGKATRQNSTASNLSVESSLTQQLEDGMAAQQPSRHSSSRSFAQRQGSGDLGNGPDFLPPRSSSTATGTTEKRISPQRRQLSPHNSVHATSSREAMGTEFGSSQNSTQSQQQQQSAMQIPTIAPYPETDTIPTNNQPYTQEYQPQHTQPGQLYPPGEPSPEGPPPRPPPKGTQNDALTALQRGGDLERRASRRFSAYQIQKHLGGTGMMAGMGGLPAAQHSPIPNRGRDVRESMSAVRARGTVRGDGRTRSRVEKPAGSPGAGYGTANDVLSRRISEADEGAAELDAGPPSTGTMGRGGFGGEGDDGFGNGVDSPIVKTPEDKLGAYPFPVEGQREAGGGVGATLNGPMEDVVMPDENSFTPVEPPKRGELESAPHVNGDFHPQQQHAAPSLSRATSRAIRYDTPPPAQYNTPASNEGSPQPGKELTLFLQYKSRIKKYVLDGGELSVPRLQLAFIEKFAWNTQENGVDLPEIYIQDPVSGVRYELDGLQDVRDRSVLVLNVEALDEVKRHIDDGIGGLRRMVEGLRVGMEEQKGALGLVSERQQEAAKTLAGVVVAAAAPVVVGGGGGVARSASGHVRSVSTKQAGGQLEEVRSLRRDLAVVRQTYGAFVADIEGSMASIKTKAGSIKKAAAATVAAVPALDVGGTGNNNAGRAHVDKGKKSLSEDSEKIVNRVDDLQDVVEDLRKDVVLRGVRPLPRQLETVSKDISLATSELKKLQEYLRKEKPVWTKIWERELQVVCDERELLTMQEELVMDLEDDLEKAAVTFALVEEATRQQNLVANPGEAARVASGGVLTPGGSRSSSRTLRSVGVADPTKAHDGVLGEVRALQPNHESRLEAIERAEKMRQRELEDRKGGEFQRELGSFVEDGRLKKSGGVEEVERLRKAREEKTRREVWETTQARERARAEKEAAKNTPAVVDIPATNGVPEAPAVVENYEGTRESSPELFVEAKEDVGS</sequence>
<feature type="compositionally biased region" description="Low complexity" evidence="2">
    <location>
        <begin position="971"/>
        <end position="985"/>
    </location>
</feature>
<feature type="region of interest" description="Disordered" evidence="2">
    <location>
        <begin position="965"/>
        <end position="985"/>
    </location>
</feature>
<feature type="compositionally biased region" description="Polar residues" evidence="2">
    <location>
        <begin position="556"/>
        <end position="569"/>
    </location>
</feature>
<feature type="compositionally biased region" description="Low complexity" evidence="2">
    <location>
        <begin position="161"/>
        <end position="175"/>
    </location>
</feature>
<feature type="domain" description="Actin interacting protein 3 C-terminal" evidence="3">
    <location>
        <begin position="602"/>
        <end position="1064"/>
    </location>
</feature>
<dbReference type="AlphaFoldDB" id="A0AAN7VQY5"/>
<dbReference type="SMART" id="SM00806">
    <property type="entry name" value="AIP3"/>
    <property type="match status" value="1"/>
</dbReference>
<feature type="region of interest" description="Disordered" evidence="2">
    <location>
        <begin position="1"/>
        <end position="36"/>
    </location>
</feature>
<name>A0AAN7VQY5_9PEZI</name>
<dbReference type="GO" id="GO:0005737">
    <property type="term" value="C:cytoplasm"/>
    <property type="evidence" value="ECO:0007669"/>
    <property type="project" value="TreeGrafter"/>
</dbReference>
<feature type="compositionally biased region" description="Polar residues" evidence="2">
    <location>
        <begin position="582"/>
        <end position="592"/>
    </location>
</feature>
<feature type="compositionally biased region" description="Basic and acidic residues" evidence="2">
    <location>
        <begin position="416"/>
        <end position="428"/>
    </location>
</feature>
<dbReference type="GO" id="GO:0051286">
    <property type="term" value="C:cell tip"/>
    <property type="evidence" value="ECO:0007669"/>
    <property type="project" value="TreeGrafter"/>
</dbReference>
<comment type="caution">
    <text evidence="4">The sequence shown here is derived from an EMBL/GenBank/DDBJ whole genome shotgun (WGS) entry which is preliminary data.</text>
</comment>
<evidence type="ECO:0000313" key="4">
    <source>
        <dbReference type="EMBL" id="KAK5697288.1"/>
    </source>
</evidence>
<dbReference type="Pfam" id="PF23153">
    <property type="entry name" value="Aip3p_Bud6_N"/>
    <property type="match status" value="1"/>
</dbReference>
<dbReference type="PANTHER" id="PTHR22741">
    <property type="entry name" value="P140CAP/SNIP-RELATED"/>
    <property type="match status" value="1"/>
</dbReference>
<feature type="region of interest" description="Disordered" evidence="2">
    <location>
        <begin position="394"/>
        <end position="442"/>
    </location>
</feature>
<dbReference type="InterPro" id="IPR056279">
    <property type="entry name" value="Aip3p_Bud6_N"/>
</dbReference>
<dbReference type="Pfam" id="PF03915">
    <property type="entry name" value="AIP3"/>
    <property type="match status" value="1"/>
</dbReference>
<dbReference type="InterPro" id="IPR022782">
    <property type="entry name" value="AIP3-like_C"/>
</dbReference>
<feature type="compositionally biased region" description="Pro residues" evidence="2">
    <location>
        <begin position="328"/>
        <end position="343"/>
    </location>
</feature>
<feature type="compositionally biased region" description="Low complexity" evidence="2">
    <location>
        <begin position="275"/>
        <end position="288"/>
    </location>
</feature>
<dbReference type="InterPro" id="IPR051825">
    <property type="entry name" value="SRCIN1"/>
</dbReference>
<protein>
    <submittedName>
        <fullName evidence="4">Bud site selection protein 6</fullName>
    </submittedName>
</protein>
<dbReference type="EMBL" id="JAVRQU010000011">
    <property type="protein sequence ID" value="KAK5697288.1"/>
    <property type="molecule type" value="Genomic_DNA"/>
</dbReference>
<evidence type="ECO:0000313" key="5">
    <source>
        <dbReference type="Proteomes" id="UP001310594"/>
    </source>
</evidence>
<feature type="region of interest" description="Disordered" evidence="2">
    <location>
        <begin position="1113"/>
        <end position="1132"/>
    </location>
</feature>
<organism evidence="4 5">
    <name type="scientific">Elasticomyces elasticus</name>
    <dbReference type="NCBI Taxonomy" id="574655"/>
    <lineage>
        <taxon>Eukaryota</taxon>
        <taxon>Fungi</taxon>
        <taxon>Dikarya</taxon>
        <taxon>Ascomycota</taxon>
        <taxon>Pezizomycotina</taxon>
        <taxon>Dothideomycetes</taxon>
        <taxon>Dothideomycetidae</taxon>
        <taxon>Mycosphaerellales</taxon>
        <taxon>Teratosphaeriaceae</taxon>
        <taxon>Elasticomyces</taxon>
    </lineage>
</organism>
<feature type="compositionally biased region" description="Polar residues" evidence="2">
    <location>
        <begin position="178"/>
        <end position="197"/>
    </location>
</feature>
<feature type="region of interest" description="Disordered" evidence="2">
    <location>
        <begin position="527"/>
        <end position="596"/>
    </location>
</feature>
<keyword evidence="1" id="KW-0175">Coiled coil</keyword>
<dbReference type="InterPro" id="IPR005613">
    <property type="entry name" value="AIP3_C"/>
</dbReference>
<evidence type="ECO:0000259" key="3">
    <source>
        <dbReference type="SMART" id="SM00806"/>
    </source>
</evidence>
<dbReference type="GO" id="GO:0030010">
    <property type="term" value="P:establishment of cell polarity"/>
    <property type="evidence" value="ECO:0007669"/>
    <property type="project" value="TreeGrafter"/>
</dbReference>
<dbReference type="GO" id="GO:0005519">
    <property type="term" value="F:cytoskeletal regulatory protein binding"/>
    <property type="evidence" value="ECO:0007669"/>
    <property type="project" value="InterPro"/>
</dbReference>
<accession>A0AAN7VQY5</accession>
<evidence type="ECO:0000256" key="1">
    <source>
        <dbReference type="ARBA" id="ARBA00023054"/>
    </source>
</evidence>
<feature type="compositionally biased region" description="Polar residues" evidence="2">
    <location>
        <begin position="250"/>
        <end position="266"/>
    </location>
</feature>
<feature type="compositionally biased region" description="Polar residues" evidence="2">
    <location>
        <begin position="204"/>
        <end position="220"/>
    </location>
</feature>
<proteinExistence type="predicted"/>
<dbReference type="PANTHER" id="PTHR22741:SF10">
    <property type="entry name" value="COILED-COIL DOMAIN-CONTAINING PROTEIN CG32809"/>
    <property type="match status" value="1"/>
</dbReference>
<feature type="region of interest" description="Disordered" evidence="2">
    <location>
        <begin position="145"/>
        <end position="349"/>
    </location>
</feature>
<feature type="compositionally biased region" description="Polar residues" evidence="2">
    <location>
        <begin position="303"/>
        <end position="323"/>
    </location>
</feature>
<reference evidence="4" key="1">
    <citation type="submission" date="2023-08" db="EMBL/GenBank/DDBJ databases">
        <title>Black Yeasts Isolated from many extreme environments.</title>
        <authorList>
            <person name="Coleine C."/>
            <person name="Stajich J.E."/>
            <person name="Selbmann L."/>
        </authorList>
    </citation>
    <scope>NUCLEOTIDE SEQUENCE</scope>
    <source>
        <strain evidence="4">CCFEE 5810</strain>
    </source>
</reference>
<evidence type="ECO:0000256" key="2">
    <source>
        <dbReference type="SAM" id="MobiDB-lite"/>
    </source>
</evidence>
<feature type="compositionally biased region" description="Basic and acidic residues" evidence="2">
    <location>
        <begin position="1061"/>
        <end position="1087"/>
    </location>
</feature>
<dbReference type="Proteomes" id="UP001310594">
    <property type="component" value="Unassembled WGS sequence"/>
</dbReference>
<dbReference type="Gene3D" id="1.20.58.1540">
    <property type="entry name" value="Actin interacting protein 3, C-terminal domain"/>
    <property type="match status" value="1"/>
</dbReference>
<gene>
    <name evidence="4" type="primary">BUD6</name>
    <name evidence="4" type="ORF">LTR97_007424</name>
</gene>
<feature type="region of interest" description="Disordered" evidence="2">
    <location>
        <begin position="1061"/>
        <end position="1105"/>
    </location>
</feature>